<organism evidence="2 3">
    <name type="scientific">Acetivibrio straminisolvens JCM 21531</name>
    <dbReference type="NCBI Taxonomy" id="1294263"/>
    <lineage>
        <taxon>Bacteria</taxon>
        <taxon>Bacillati</taxon>
        <taxon>Bacillota</taxon>
        <taxon>Clostridia</taxon>
        <taxon>Eubacteriales</taxon>
        <taxon>Oscillospiraceae</taxon>
        <taxon>Acetivibrio</taxon>
    </lineage>
</organism>
<sequence length="53" mass="6268">MTLKVYIKDRDEVEEMILEEYLKGVVAAEMPADFELEALRHRLLLPVPMYTEE</sequence>
<accession>W4V194</accession>
<gene>
    <name evidence="2" type="ORF">JCM21531_615</name>
</gene>
<dbReference type="AlphaFoldDB" id="W4V194"/>
<dbReference type="Pfam" id="PF08486">
    <property type="entry name" value="SpoIID"/>
    <property type="match status" value="1"/>
</dbReference>
<protein>
    <submittedName>
        <fullName evidence="2">Stage II sporulation protein D</fullName>
    </submittedName>
</protein>
<evidence type="ECO:0000313" key="2">
    <source>
        <dbReference type="EMBL" id="GAE87260.1"/>
    </source>
</evidence>
<evidence type="ECO:0000259" key="1">
    <source>
        <dbReference type="Pfam" id="PF08486"/>
    </source>
</evidence>
<dbReference type="STRING" id="1294263.JCM21531_615"/>
<dbReference type="EMBL" id="BAVR01000005">
    <property type="protein sequence ID" value="GAE87260.1"/>
    <property type="molecule type" value="Genomic_DNA"/>
</dbReference>
<keyword evidence="3" id="KW-1185">Reference proteome</keyword>
<evidence type="ECO:0000313" key="3">
    <source>
        <dbReference type="Proteomes" id="UP000019109"/>
    </source>
</evidence>
<dbReference type="Proteomes" id="UP000019109">
    <property type="component" value="Unassembled WGS sequence"/>
</dbReference>
<reference evidence="2" key="1">
    <citation type="journal article" date="2014" name="Genome Announc.">
        <title>Draft Genome Sequence of Clostridium straminisolvens Strain JCM 21531T, Isolated from a Cellulose-Degrading Bacterial Community.</title>
        <authorList>
            <person name="Yuki M."/>
            <person name="Oshima K."/>
            <person name="Suda W."/>
            <person name="Sakamoto M."/>
            <person name="Kitamura K."/>
            <person name="Iida T."/>
            <person name="Hattori M."/>
            <person name="Ohkuma M."/>
        </authorList>
    </citation>
    <scope>NUCLEOTIDE SEQUENCE [LARGE SCALE GENOMIC DNA]</scope>
    <source>
        <strain evidence="2">JCM 21531</strain>
    </source>
</reference>
<proteinExistence type="predicted"/>
<feature type="domain" description="Sporulation stage II protein D amidase enhancer LytB N-terminal" evidence="1">
    <location>
        <begin position="9"/>
        <end position="40"/>
    </location>
</feature>
<dbReference type="InterPro" id="IPR013693">
    <property type="entry name" value="SpoIID/LytB_N"/>
</dbReference>
<comment type="caution">
    <text evidence="2">The sequence shown here is derived from an EMBL/GenBank/DDBJ whole genome shotgun (WGS) entry which is preliminary data.</text>
</comment>
<name>W4V194_9FIRM</name>